<protein>
    <submittedName>
        <fullName evidence="1">Uncharacterized protein</fullName>
    </submittedName>
</protein>
<dbReference type="AlphaFoldDB" id="A0A315ZI25"/>
<evidence type="ECO:0000313" key="1">
    <source>
        <dbReference type="EMBL" id="PWJ45166.1"/>
    </source>
</evidence>
<reference evidence="1 2" key="1">
    <citation type="submission" date="2018-03" db="EMBL/GenBank/DDBJ databases">
        <title>Genomic Encyclopedia of Archaeal and Bacterial Type Strains, Phase II (KMG-II): from individual species to whole genera.</title>
        <authorList>
            <person name="Goeker M."/>
        </authorList>
    </citation>
    <scope>NUCLEOTIDE SEQUENCE [LARGE SCALE GENOMIC DNA]</scope>
    <source>
        <strain evidence="1 2">DSM 44889</strain>
    </source>
</reference>
<sequence>MVVGWIGGLVVVVSGTLLGPEGTSISLLLNGLHLVG</sequence>
<dbReference type="EMBL" id="QGDQ01000057">
    <property type="protein sequence ID" value="PWJ45166.1"/>
    <property type="molecule type" value="Genomic_DNA"/>
</dbReference>
<accession>A0A315ZI25</accession>
<name>A0A315ZI25_9ACTN</name>
<organism evidence="1 2">
    <name type="scientific">Quadrisphaera granulorum</name>
    <dbReference type="NCBI Taxonomy" id="317664"/>
    <lineage>
        <taxon>Bacteria</taxon>
        <taxon>Bacillati</taxon>
        <taxon>Actinomycetota</taxon>
        <taxon>Actinomycetes</taxon>
        <taxon>Kineosporiales</taxon>
        <taxon>Kineosporiaceae</taxon>
        <taxon>Quadrisphaera</taxon>
    </lineage>
</organism>
<keyword evidence="2" id="KW-1185">Reference proteome</keyword>
<proteinExistence type="predicted"/>
<dbReference type="Proteomes" id="UP000245469">
    <property type="component" value="Unassembled WGS sequence"/>
</dbReference>
<gene>
    <name evidence="1" type="ORF">BXY45_1572</name>
</gene>
<evidence type="ECO:0000313" key="2">
    <source>
        <dbReference type="Proteomes" id="UP000245469"/>
    </source>
</evidence>
<comment type="caution">
    <text evidence="1">The sequence shown here is derived from an EMBL/GenBank/DDBJ whole genome shotgun (WGS) entry which is preliminary data.</text>
</comment>